<feature type="compositionally biased region" description="Polar residues" evidence="1">
    <location>
        <begin position="137"/>
        <end position="149"/>
    </location>
</feature>
<dbReference type="AlphaFoldDB" id="A0A9W2YRC1"/>
<evidence type="ECO:0000313" key="3">
    <source>
        <dbReference type="RefSeq" id="XP_055865316.1"/>
    </source>
</evidence>
<feature type="compositionally biased region" description="Basic and acidic residues" evidence="1">
    <location>
        <begin position="150"/>
        <end position="160"/>
    </location>
</feature>
<sequence length="239" mass="27341">MLQPYEYQDEQGNAADVDFEEGRHVKVAVSSKGVCVSQLSESRQKREQFEQSLNKVINGNLLPLTTKQALQQHKKLQHYRDLVAKTTTYDLPVSEQTWEKTLKETRQAFKTCRKAELCWYAPRVLVPSHQQDIVGAPSSQTQNTETAESASEHQVRESLSSRRPRAPNGQQPYSVGRSRYDPFKHSTWSFQERKCFFTSGFIPPHQRIDLPTPLERSVEIESLVTIASEESVEEAVIFS</sequence>
<accession>A0A9W2YRC1</accession>
<dbReference type="GeneID" id="129922655"/>
<organism evidence="2 3">
    <name type="scientific">Biomphalaria glabrata</name>
    <name type="common">Bloodfluke planorb</name>
    <name type="synonym">Freshwater snail</name>
    <dbReference type="NCBI Taxonomy" id="6526"/>
    <lineage>
        <taxon>Eukaryota</taxon>
        <taxon>Metazoa</taxon>
        <taxon>Spiralia</taxon>
        <taxon>Lophotrochozoa</taxon>
        <taxon>Mollusca</taxon>
        <taxon>Gastropoda</taxon>
        <taxon>Heterobranchia</taxon>
        <taxon>Euthyneura</taxon>
        <taxon>Panpulmonata</taxon>
        <taxon>Hygrophila</taxon>
        <taxon>Lymnaeoidea</taxon>
        <taxon>Planorbidae</taxon>
        <taxon>Biomphalaria</taxon>
    </lineage>
</organism>
<name>A0A9W2YRC1_BIOGL</name>
<feature type="region of interest" description="Disordered" evidence="1">
    <location>
        <begin position="134"/>
        <end position="178"/>
    </location>
</feature>
<dbReference type="RefSeq" id="XP_055865316.1">
    <property type="nucleotide sequence ID" value="XM_056009341.1"/>
</dbReference>
<dbReference type="Proteomes" id="UP001165740">
    <property type="component" value="Chromosome 14"/>
</dbReference>
<evidence type="ECO:0000313" key="2">
    <source>
        <dbReference type="Proteomes" id="UP001165740"/>
    </source>
</evidence>
<protein>
    <submittedName>
        <fullName evidence="3">Uncharacterized protein LOC129922655</fullName>
    </submittedName>
</protein>
<proteinExistence type="predicted"/>
<keyword evidence="2" id="KW-1185">Reference proteome</keyword>
<reference evidence="3" key="1">
    <citation type="submission" date="2025-08" db="UniProtKB">
        <authorList>
            <consortium name="RefSeq"/>
        </authorList>
    </citation>
    <scope>IDENTIFICATION</scope>
</reference>
<evidence type="ECO:0000256" key="1">
    <source>
        <dbReference type="SAM" id="MobiDB-lite"/>
    </source>
</evidence>
<gene>
    <name evidence="3" type="primary">LOC129922655</name>
</gene>
<dbReference type="OrthoDB" id="6082209at2759"/>